<organism evidence="2 3">
    <name type="scientific">Periplaneta americana</name>
    <name type="common">American cockroach</name>
    <name type="synonym">Blatta americana</name>
    <dbReference type="NCBI Taxonomy" id="6978"/>
    <lineage>
        <taxon>Eukaryota</taxon>
        <taxon>Metazoa</taxon>
        <taxon>Ecdysozoa</taxon>
        <taxon>Arthropoda</taxon>
        <taxon>Hexapoda</taxon>
        <taxon>Insecta</taxon>
        <taxon>Pterygota</taxon>
        <taxon>Neoptera</taxon>
        <taxon>Polyneoptera</taxon>
        <taxon>Dictyoptera</taxon>
        <taxon>Blattodea</taxon>
        <taxon>Blattoidea</taxon>
        <taxon>Blattidae</taxon>
        <taxon>Blattinae</taxon>
        <taxon>Periplaneta</taxon>
    </lineage>
</organism>
<name>A0ABQ8T5Z6_PERAM</name>
<reference evidence="2 3" key="1">
    <citation type="journal article" date="2022" name="Allergy">
        <title>Genome assembly and annotation of Periplaneta americana reveal a comprehensive cockroach allergen profile.</title>
        <authorList>
            <person name="Wang L."/>
            <person name="Xiong Q."/>
            <person name="Saelim N."/>
            <person name="Wang L."/>
            <person name="Nong W."/>
            <person name="Wan A.T."/>
            <person name="Shi M."/>
            <person name="Liu X."/>
            <person name="Cao Q."/>
            <person name="Hui J.H.L."/>
            <person name="Sookrung N."/>
            <person name="Leung T.F."/>
            <person name="Tungtrongchitr A."/>
            <person name="Tsui S.K.W."/>
        </authorList>
    </citation>
    <scope>NUCLEOTIDE SEQUENCE [LARGE SCALE GENOMIC DNA]</scope>
    <source>
        <strain evidence="2">PWHHKU_190912</strain>
    </source>
</reference>
<gene>
    <name evidence="2" type="ORF">ANN_11769</name>
</gene>
<dbReference type="Proteomes" id="UP001148838">
    <property type="component" value="Unassembled WGS sequence"/>
</dbReference>
<evidence type="ECO:0000256" key="1">
    <source>
        <dbReference type="SAM" id="MobiDB-lite"/>
    </source>
</evidence>
<comment type="caution">
    <text evidence="2">The sequence shown here is derived from an EMBL/GenBank/DDBJ whole genome shotgun (WGS) entry which is preliminary data.</text>
</comment>
<dbReference type="EMBL" id="JAJSOF020000015">
    <property type="protein sequence ID" value="KAJ4441909.1"/>
    <property type="molecule type" value="Genomic_DNA"/>
</dbReference>
<evidence type="ECO:0000313" key="3">
    <source>
        <dbReference type="Proteomes" id="UP001148838"/>
    </source>
</evidence>
<evidence type="ECO:0000313" key="2">
    <source>
        <dbReference type="EMBL" id="KAJ4441909.1"/>
    </source>
</evidence>
<sequence length="149" mass="17437">MKIVKTKLISRLTDKYLRDQLRLAVSDIIPDFETMSQRHSEDKFYETTKVARSDEHLVFDQKVRSGVSSIPGLGSLPTWVFFSRFFLNRKVNVRKNDTEIHQEEKKKLVGPLAEKKLPAEGYTERNGERKKSSWQKKISDDRRHEMGVV</sequence>
<protein>
    <submittedName>
        <fullName evidence="2">Uncharacterized protein</fullName>
    </submittedName>
</protein>
<keyword evidence="3" id="KW-1185">Reference proteome</keyword>
<proteinExistence type="predicted"/>
<accession>A0ABQ8T5Z6</accession>
<feature type="region of interest" description="Disordered" evidence="1">
    <location>
        <begin position="98"/>
        <end position="149"/>
    </location>
</feature>